<protein>
    <submittedName>
        <fullName evidence="2">Uncharacterized protein</fullName>
    </submittedName>
</protein>
<evidence type="ECO:0000313" key="3">
    <source>
        <dbReference type="Proteomes" id="UP000296049"/>
    </source>
</evidence>
<keyword evidence="3" id="KW-1185">Reference proteome</keyword>
<dbReference type="Proteomes" id="UP000296049">
    <property type="component" value="Unassembled WGS sequence"/>
</dbReference>
<name>R0JDV5_ANAPL</name>
<sequence length="161" mass="17057">MRITGKNCRSCSAAPFCFIERRRLHWENALFGYGAARISQGSFVRAKPQCEEPAPVSAPTTRATPQPVPGGPRAASVGRSGWWASSRLASCATPQGPAGSESGIPVVPLEIPIVCNLSVCNLSGDDSGSAAANREGHARSFLYTYTELSAAWIDFQAKQAC</sequence>
<gene>
    <name evidence="2" type="ORF">Anapl_13869</name>
</gene>
<accession>R0JDV5</accession>
<feature type="region of interest" description="Disordered" evidence="1">
    <location>
        <begin position="49"/>
        <end position="76"/>
    </location>
</feature>
<reference evidence="3" key="1">
    <citation type="journal article" date="2013" name="Nat. Genet.">
        <title>The duck genome and transcriptome provide insight into an avian influenza virus reservoir species.</title>
        <authorList>
            <person name="Huang Y."/>
            <person name="Li Y."/>
            <person name="Burt D.W."/>
            <person name="Chen H."/>
            <person name="Zhang Y."/>
            <person name="Qian W."/>
            <person name="Kim H."/>
            <person name="Gan S."/>
            <person name="Zhao Y."/>
            <person name="Li J."/>
            <person name="Yi K."/>
            <person name="Feng H."/>
            <person name="Zhu P."/>
            <person name="Li B."/>
            <person name="Liu Q."/>
            <person name="Fairley S."/>
            <person name="Magor K.E."/>
            <person name="Du Z."/>
            <person name="Hu X."/>
            <person name="Goodman L."/>
            <person name="Tafer H."/>
            <person name="Vignal A."/>
            <person name="Lee T."/>
            <person name="Kim K.W."/>
            <person name="Sheng Z."/>
            <person name="An Y."/>
            <person name="Searle S."/>
            <person name="Herrero J."/>
            <person name="Groenen M.A."/>
            <person name="Crooijmans R.P."/>
            <person name="Faraut T."/>
            <person name="Cai Q."/>
            <person name="Webster R.G."/>
            <person name="Aldridge J.R."/>
            <person name="Warren W.C."/>
            <person name="Bartschat S."/>
            <person name="Kehr S."/>
            <person name="Marz M."/>
            <person name="Stadler P.F."/>
            <person name="Smith J."/>
            <person name="Kraus R.H."/>
            <person name="Zhao Y."/>
            <person name="Ren L."/>
            <person name="Fei J."/>
            <person name="Morisson M."/>
            <person name="Kaiser P."/>
            <person name="Griffin D.K."/>
            <person name="Rao M."/>
            <person name="Pitel F."/>
            <person name="Wang J."/>
            <person name="Li N."/>
        </authorList>
    </citation>
    <scope>NUCLEOTIDE SEQUENCE [LARGE SCALE GENOMIC DNA]</scope>
</reference>
<organism evidence="2 3">
    <name type="scientific">Anas platyrhynchos</name>
    <name type="common">Mallard</name>
    <name type="synonym">Anas boschas</name>
    <dbReference type="NCBI Taxonomy" id="8839"/>
    <lineage>
        <taxon>Eukaryota</taxon>
        <taxon>Metazoa</taxon>
        <taxon>Chordata</taxon>
        <taxon>Craniata</taxon>
        <taxon>Vertebrata</taxon>
        <taxon>Euteleostomi</taxon>
        <taxon>Archelosauria</taxon>
        <taxon>Archosauria</taxon>
        <taxon>Dinosauria</taxon>
        <taxon>Saurischia</taxon>
        <taxon>Theropoda</taxon>
        <taxon>Coelurosauria</taxon>
        <taxon>Aves</taxon>
        <taxon>Neognathae</taxon>
        <taxon>Galloanserae</taxon>
        <taxon>Anseriformes</taxon>
        <taxon>Anatidae</taxon>
        <taxon>Anatinae</taxon>
        <taxon>Anas</taxon>
    </lineage>
</organism>
<evidence type="ECO:0000256" key="1">
    <source>
        <dbReference type="SAM" id="MobiDB-lite"/>
    </source>
</evidence>
<dbReference type="AlphaFoldDB" id="R0JDV5"/>
<proteinExistence type="predicted"/>
<dbReference type="EMBL" id="KB744410">
    <property type="protein sequence ID" value="EOA95161.1"/>
    <property type="molecule type" value="Genomic_DNA"/>
</dbReference>
<evidence type="ECO:0000313" key="2">
    <source>
        <dbReference type="EMBL" id="EOA95161.1"/>
    </source>
</evidence>